<protein>
    <recommendedName>
        <fullName evidence="3">TerC family protein</fullName>
    </recommendedName>
</protein>
<evidence type="ECO:0008006" key="3">
    <source>
        <dbReference type="Google" id="ProtNLM"/>
    </source>
</evidence>
<feature type="non-terminal residue" evidence="2">
    <location>
        <position position="1"/>
    </location>
</feature>
<reference evidence="2" key="1">
    <citation type="submission" date="2018-05" db="EMBL/GenBank/DDBJ databases">
        <authorList>
            <person name="Lanie J.A."/>
            <person name="Ng W.-L."/>
            <person name="Kazmierczak K.M."/>
            <person name="Andrzejewski T.M."/>
            <person name="Davidsen T.M."/>
            <person name="Wayne K.J."/>
            <person name="Tettelin H."/>
            <person name="Glass J.I."/>
            <person name="Rusch D."/>
            <person name="Podicherti R."/>
            <person name="Tsui H.-C.T."/>
            <person name="Winkler M.E."/>
        </authorList>
    </citation>
    <scope>NUCLEOTIDE SEQUENCE</scope>
</reference>
<dbReference type="AlphaFoldDB" id="A0A382BBP6"/>
<proteinExistence type="predicted"/>
<organism evidence="2">
    <name type="scientific">marine metagenome</name>
    <dbReference type="NCBI Taxonomy" id="408172"/>
    <lineage>
        <taxon>unclassified sequences</taxon>
        <taxon>metagenomes</taxon>
        <taxon>ecological metagenomes</taxon>
    </lineage>
</organism>
<name>A0A382BBP6_9ZZZZ</name>
<sequence length="64" mass="7230">PTIKMLALSFLILVGTALLGEGMHFHIPKGYIYFAMAFAVVVEMLNLKLRKKKAETLKLNRKNP</sequence>
<keyword evidence="1" id="KW-0812">Transmembrane</keyword>
<keyword evidence="1" id="KW-0472">Membrane</keyword>
<keyword evidence="1" id="KW-1133">Transmembrane helix</keyword>
<accession>A0A382BBP6</accession>
<feature type="transmembrane region" description="Helical" evidence="1">
    <location>
        <begin position="30"/>
        <end position="49"/>
    </location>
</feature>
<evidence type="ECO:0000256" key="1">
    <source>
        <dbReference type="SAM" id="Phobius"/>
    </source>
</evidence>
<evidence type="ECO:0000313" key="2">
    <source>
        <dbReference type="EMBL" id="SVB11198.1"/>
    </source>
</evidence>
<dbReference type="EMBL" id="UINC01029078">
    <property type="protein sequence ID" value="SVB11198.1"/>
    <property type="molecule type" value="Genomic_DNA"/>
</dbReference>
<gene>
    <name evidence="2" type="ORF">METZ01_LOCUS164052</name>
</gene>